<keyword evidence="2" id="KW-1185">Reference proteome</keyword>
<dbReference type="EMBL" id="JAOYFB010000039">
    <property type="protein sequence ID" value="KAK4029994.1"/>
    <property type="molecule type" value="Genomic_DNA"/>
</dbReference>
<proteinExistence type="predicted"/>
<organism evidence="1 2">
    <name type="scientific">Daphnia magna</name>
    <dbReference type="NCBI Taxonomy" id="35525"/>
    <lineage>
        <taxon>Eukaryota</taxon>
        <taxon>Metazoa</taxon>
        <taxon>Ecdysozoa</taxon>
        <taxon>Arthropoda</taxon>
        <taxon>Crustacea</taxon>
        <taxon>Branchiopoda</taxon>
        <taxon>Diplostraca</taxon>
        <taxon>Cladocera</taxon>
        <taxon>Anomopoda</taxon>
        <taxon>Daphniidae</taxon>
        <taxon>Daphnia</taxon>
    </lineage>
</organism>
<evidence type="ECO:0000313" key="1">
    <source>
        <dbReference type="EMBL" id="KAK4029994.1"/>
    </source>
</evidence>
<gene>
    <name evidence="1" type="ORF">OUZ56_022952</name>
</gene>
<name>A0ABR0AXY9_9CRUS</name>
<evidence type="ECO:0000313" key="2">
    <source>
        <dbReference type="Proteomes" id="UP001234178"/>
    </source>
</evidence>
<dbReference type="Proteomes" id="UP001234178">
    <property type="component" value="Unassembled WGS sequence"/>
</dbReference>
<sequence length="110" mass="12387">MRLSNCGSWNATRREKKNKKIVSLKGDILMQSFNEGTGHHKVKWKPSHGNSPLPLFGPEIGSSSEDVLGLLEVKLPKPFYRPAFLATQWLNSYHRPIGFEEGNRLGSLVQ</sequence>
<protein>
    <submittedName>
        <fullName evidence="1">Uncharacterized protein</fullName>
    </submittedName>
</protein>
<accession>A0ABR0AXY9</accession>
<comment type="caution">
    <text evidence="1">The sequence shown here is derived from an EMBL/GenBank/DDBJ whole genome shotgun (WGS) entry which is preliminary data.</text>
</comment>
<reference evidence="1 2" key="1">
    <citation type="journal article" date="2023" name="Nucleic Acids Res.">
        <title>The hologenome of Daphnia magna reveals possible DNA methylation and microbiome-mediated evolution of the host genome.</title>
        <authorList>
            <person name="Chaturvedi A."/>
            <person name="Li X."/>
            <person name="Dhandapani V."/>
            <person name="Marshall H."/>
            <person name="Kissane S."/>
            <person name="Cuenca-Cambronero M."/>
            <person name="Asole G."/>
            <person name="Calvet F."/>
            <person name="Ruiz-Romero M."/>
            <person name="Marangio P."/>
            <person name="Guigo R."/>
            <person name="Rago D."/>
            <person name="Mirbahai L."/>
            <person name="Eastwood N."/>
            <person name="Colbourne J.K."/>
            <person name="Zhou J."/>
            <person name="Mallon E."/>
            <person name="Orsini L."/>
        </authorList>
    </citation>
    <scope>NUCLEOTIDE SEQUENCE [LARGE SCALE GENOMIC DNA]</scope>
    <source>
        <strain evidence="1">LRV0_1</strain>
    </source>
</reference>